<dbReference type="Pfam" id="PF23234">
    <property type="entry name" value="WHD_4th_Lhr"/>
    <property type="match status" value="1"/>
</dbReference>
<dbReference type="Pfam" id="PF23236">
    <property type="entry name" value="WHD_2nd_Lhr"/>
    <property type="match status" value="2"/>
</dbReference>
<feature type="compositionally biased region" description="Basic residues" evidence="9">
    <location>
        <begin position="1505"/>
        <end position="1516"/>
    </location>
</feature>
<dbReference type="InterPro" id="IPR055368">
    <property type="entry name" value="WH3_Lhr"/>
</dbReference>
<sequence>MSSFSEPVREWFSGAFGVPTTVQARAWDAIARGDNALVIAPTGSGKTLAAFLWAIDDLMAEKARATEAGEKWLRGVRVLYVSPLKALGADVDRNLQGPLAAITELACVRAAAARASSFEVRTAMRTGDTTSEERRKIVRNPPDILITTPESLYLMLTSAAREVLRSVDTVIVDEVHALAGDKRGAHLSLSLERLDDLLEQPAQRIGLSATVRPRDEIARFLGGAQPVTVVATEAPPSLDLSVRVPVRDLTAVPAFDGFKGAGDGAAHLGGGPRRAAVETAWKSDRALRAVMADGSALAAHPDSRVGMASIWPHIEAAILDEVLDHRSTIVFVNSRGLCERLTARLNELYAKRMGLDVTRSEPAGYWSDVGSAGGDGGSEGVVLPSVAAGLRGIPTGADAMRTAPGAGFRSDIGSTTTLVTTPSVVIAKAHHGSVSKEKRLQVERELKAGELPCVVATSSLELGIDMGSIDLVLQVAAPPSVASGLQRVGRANHQVGGRSQGIIYPRTRVEVLDAAVMAEGMAAGAIESTHMVRNALDVLAQQTVAAVAMAPDGLSADQWLACVRRSACYADLGCRSFEGVLDMLAGRYGSGEVAEFAPRILWDRETGLLKPRPGSQRLAVTAAGTIPDRGMFSVVLPEGDAKQGRRRVGELDEEMVMESRVGDIIALGTSTWRIQEISSDRVIVEPAPGRAARLPFWHGEAIGRPYETGRARGALVRALDAALAQVAASSDRDGGDGGSASLPRTADEAAAVLAAIVPPTLNEDARRNLGALMVAQRECTGAVPTDRRLVVEQCADETGDWRVILHSPFGRRVHEPWALAVAHRITTTLGFDPQVSAADDGILLRVPLGEDSLPGPELFLFDPDELEAIVRERAGFTALFAARFRECAARALLMTPTAPDKRAPLWQQRMRGGQLLEAARQEEDFPIILEAMRECLQDVFDLPALREVMTGLAAETIKISEARTLVPSPFAAPLVFGYLGEHLYEGDLPHAERQASLLAVDPALLSELLGTGAVEEMLDEAVVARVLAELQRTAAGWQARDAEGVADLLRELGPLTVDDIAARTVPAGAAKAKVPLDDASGASVAGDAAVPSSAGVLVEGDEAVCGDVPVEPAIEPAAVRALLEQLETEHRAFPALIGGEERWAAADDGARLRAVLGLAVPSWAAPLLAAEEGAAPLSSAATSATASEAASLGAVAAKSLDGLVARFARTHTLFDAEAVAAGLGIGPALVSDSLERMVAEGRLVRLGHDRWVDAGVLRRLRSRSLARAREAVRPVSSDVYLRFLLQRQAIAAADEPPLAGVDGVAQVIAQFEGAYLPMAQWESAVLPLRVPDYRPAMLDELIASGEVLWAASTVGDDRLVAFFPTDSPLAPLPVDEAVGVAAPCVSELGEWSTSPAALGRDPKEKRGAGASLPSSFSEEDAAPVLAEVVRQALVARGPVTFRALVDEVARRTEPSVASERAVAEALQGLVWAGAATNDGLGFPRAGGLVAMAPASRSGGQEPPPSRRRVSSRRGHSLRSGMRAQARATVAARQGAAMAFDAALAGRWSALAPTTQSSTVQAVALVESLLDRYGVVTRDIALAAGVPGGLSTLYPVLRAMGDAGELTRGMFVDGMGPAQFAARETVEALRAFADVSDASVTSDGAAAPTDAPLTSSRLSATSTFVALPADDPACLLGAGIPWPEVAWEAAGDAPAVDAALVAAKPNRREGALVVLADGVPVLWAAPRLKSLLAFAADEAVLATATEALVKAVRTALKREGSSAARRKIIVTYFNGRDVLATPAAAWLQEEGLVRLPDGLRLYTSPF</sequence>
<dbReference type="InterPro" id="IPR014001">
    <property type="entry name" value="Helicase_ATP-bd"/>
</dbReference>
<dbReference type="Pfam" id="PF00271">
    <property type="entry name" value="Helicase_C"/>
    <property type="match status" value="1"/>
</dbReference>
<accession>A0A6N8JPW3</accession>
<dbReference type="GO" id="GO:0016887">
    <property type="term" value="F:ATP hydrolysis activity"/>
    <property type="evidence" value="ECO:0007669"/>
    <property type="project" value="TreeGrafter"/>
</dbReference>
<dbReference type="InterPro" id="IPR045628">
    <property type="entry name" value="Lhr_WH_dom"/>
</dbReference>
<dbReference type="GO" id="GO:0004386">
    <property type="term" value="F:helicase activity"/>
    <property type="evidence" value="ECO:0007669"/>
    <property type="project" value="UniProtKB-KW"/>
</dbReference>
<dbReference type="RefSeq" id="WP_160346924.1">
    <property type="nucleotide sequence ID" value="NZ_WSRR01000026.1"/>
</dbReference>
<dbReference type="InterPro" id="IPR011545">
    <property type="entry name" value="DEAD/DEAH_box_helicase_dom"/>
</dbReference>
<dbReference type="InterPro" id="IPR013701">
    <property type="entry name" value="Lhr-like_DEAD/DEAH_assoc"/>
</dbReference>
<dbReference type="InterPro" id="IPR055367">
    <property type="entry name" value="WH4_Lhr"/>
</dbReference>
<dbReference type="OrthoDB" id="9815222at2"/>
<evidence type="ECO:0000256" key="9">
    <source>
        <dbReference type="SAM" id="MobiDB-lite"/>
    </source>
</evidence>
<dbReference type="SMART" id="SM00490">
    <property type="entry name" value="HELICc"/>
    <property type="match status" value="1"/>
</dbReference>
<dbReference type="EMBL" id="WSRR01000026">
    <property type="protein sequence ID" value="MVX61642.1"/>
    <property type="molecule type" value="Genomic_DNA"/>
</dbReference>
<name>A0A6N8JPW3_9ACTN</name>
<evidence type="ECO:0000313" key="12">
    <source>
        <dbReference type="EMBL" id="MVX61642.1"/>
    </source>
</evidence>
<evidence type="ECO:0000256" key="1">
    <source>
        <dbReference type="ARBA" id="ARBA00022741"/>
    </source>
</evidence>
<keyword evidence="4 12" id="KW-0347">Helicase</keyword>
<feature type="region of interest" description="Disordered" evidence="9">
    <location>
        <begin position="1392"/>
        <end position="1416"/>
    </location>
</feature>
<evidence type="ECO:0000259" key="11">
    <source>
        <dbReference type="PROSITE" id="PS51194"/>
    </source>
</evidence>
<comment type="caution">
    <text evidence="12">The sequence shown here is derived from an EMBL/GenBank/DDBJ whole genome shotgun (WGS) entry which is preliminary data.</text>
</comment>
<dbReference type="PANTHER" id="PTHR47962">
    <property type="entry name" value="ATP-DEPENDENT HELICASE LHR-RELATED-RELATED"/>
    <property type="match status" value="1"/>
</dbReference>
<dbReference type="Gene3D" id="3.40.50.300">
    <property type="entry name" value="P-loop containing nucleotide triphosphate hydrolases"/>
    <property type="match status" value="2"/>
</dbReference>
<keyword evidence="2" id="KW-0227">DNA damage</keyword>
<evidence type="ECO:0000256" key="8">
    <source>
        <dbReference type="ARBA" id="ARBA00023235"/>
    </source>
</evidence>
<keyword evidence="8" id="KW-0413">Isomerase</keyword>
<dbReference type="PANTHER" id="PTHR47962:SF5">
    <property type="entry name" value="ATP-DEPENDENT HELICASE LHR-RELATED"/>
    <property type="match status" value="1"/>
</dbReference>
<dbReference type="CDD" id="cd17922">
    <property type="entry name" value="DEXHc_LHR-like"/>
    <property type="match status" value="1"/>
</dbReference>
<keyword evidence="5" id="KW-0067">ATP-binding</keyword>
<dbReference type="InterPro" id="IPR055369">
    <property type="entry name" value="WH2_Lhr"/>
</dbReference>
<dbReference type="SUPFAM" id="SSF52540">
    <property type="entry name" value="P-loop containing nucleoside triphosphate hydrolases"/>
    <property type="match status" value="1"/>
</dbReference>
<dbReference type="SMART" id="SM00487">
    <property type="entry name" value="DEXDc"/>
    <property type="match status" value="1"/>
</dbReference>
<dbReference type="Pfam" id="PF00270">
    <property type="entry name" value="DEAD"/>
    <property type="match status" value="1"/>
</dbReference>
<keyword evidence="3" id="KW-0378">Hydrolase</keyword>
<dbReference type="InterPro" id="IPR052511">
    <property type="entry name" value="ATP-dep_Helicase"/>
</dbReference>
<evidence type="ECO:0000256" key="4">
    <source>
        <dbReference type="ARBA" id="ARBA00022806"/>
    </source>
</evidence>
<dbReference type="InterPro" id="IPR001650">
    <property type="entry name" value="Helicase_C-like"/>
</dbReference>
<dbReference type="GO" id="GO:0006281">
    <property type="term" value="P:DNA repair"/>
    <property type="evidence" value="ECO:0007669"/>
    <property type="project" value="UniProtKB-KW"/>
</dbReference>
<evidence type="ECO:0000256" key="2">
    <source>
        <dbReference type="ARBA" id="ARBA00022763"/>
    </source>
</evidence>
<keyword evidence="7" id="KW-0234">DNA repair</keyword>
<organism evidence="12 13">
    <name type="scientific">Adlercreutzia mucosicola</name>
    <dbReference type="NCBI Taxonomy" id="580026"/>
    <lineage>
        <taxon>Bacteria</taxon>
        <taxon>Bacillati</taxon>
        <taxon>Actinomycetota</taxon>
        <taxon>Coriobacteriia</taxon>
        <taxon>Eggerthellales</taxon>
        <taxon>Eggerthellaceae</taxon>
        <taxon>Adlercreutzia</taxon>
    </lineage>
</organism>
<protein>
    <submittedName>
        <fullName evidence="12">DEAD/DEAH box helicase</fullName>
    </submittedName>
</protein>
<evidence type="ECO:0000256" key="7">
    <source>
        <dbReference type="ARBA" id="ARBA00023204"/>
    </source>
</evidence>
<dbReference type="InterPro" id="IPR027417">
    <property type="entry name" value="P-loop_NTPase"/>
</dbReference>
<reference evidence="12 13" key="1">
    <citation type="submission" date="2019-12" db="EMBL/GenBank/DDBJ databases">
        <title>Microbes associate with the intestines of laboratory mice.</title>
        <authorList>
            <person name="Navarre W."/>
            <person name="Wong E."/>
        </authorList>
    </citation>
    <scope>NUCLEOTIDE SEQUENCE [LARGE SCALE GENOMIC DNA]</scope>
    <source>
        <strain evidence="12 13">NM66_B29</strain>
    </source>
</reference>
<dbReference type="GO" id="GO:0005524">
    <property type="term" value="F:ATP binding"/>
    <property type="evidence" value="ECO:0007669"/>
    <property type="project" value="UniProtKB-KW"/>
</dbReference>
<keyword evidence="13" id="KW-1185">Reference proteome</keyword>
<evidence type="ECO:0000259" key="10">
    <source>
        <dbReference type="PROSITE" id="PS51192"/>
    </source>
</evidence>
<evidence type="ECO:0000256" key="6">
    <source>
        <dbReference type="ARBA" id="ARBA00023125"/>
    </source>
</evidence>
<keyword evidence="6" id="KW-0238">DNA-binding</keyword>
<keyword evidence="1" id="KW-0547">Nucleotide-binding</keyword>
<evidence type="ECO:0000313" key="13">
    <source>
        <dbReference type="Proteomes" id="UP000463388"/>
    </source>
</evidence>
<feature type="domain" description="Helicase ATP-binding" evidence="10">
    <location>
        <begin position="27"/>
        <end position="229"/>
    </location>
</feature>
<dbReference type="PROSITE" id="PS51192">
    <property type="entry name" value="HELICASE_ATP_BIND_1"/>
    <property type="match status" value="1"/>
</dbReference>
<dbReference type="PROSITE" id="PS51194">
    <property type="entry name" value="HELICASE_CTER"/>
    <property type="match status" value="1"/>
</dbReference>
<dbReference type="Pfam" id="PF08494">
    <property type="entry name" value="DEAD_assoc"/>
    <property type="match status" value="1"/>
</dbReference>
<evidence type="ECO:0000256" key="3">
    <source>
        <dbReference type="ARBA" id="ARBA00022801"/>
    </source>
</evidence>
<gene>
    <name evidence="12" type="ORF">GKZ27_09290</name>
</gene>
<evidence type="ECO:0000256" key="5">
    <source>
        <dbReference type="ARBA" id="ARBA00022840"/>
    </source>
</evidence>
<feature type="domain" description="Helicase C-terminal" evidence="11">
    <location>
        <begin position="317"/>
        <end position="537"/>
    </location>
</feature>
<feature type="region of interest" description="Disordered" evidence="9">
    <location>
        <begin position="1493"/>
        <end position="1520"/>
    </location>
</feature>
<dbReference type="Pfam" id="PF19306">
    <property type="entry name" value="WHD_Lhr"/>
    <property type="match status" value="1"/>
</dbReference>
<proteinExistence type="predicted"/>
<dbReference type="GO" id="GO:0003677">
    <property type="term" value="F:DNA binding"/>
    <property type="evidence" value="ECO:0007669"/>
    <property type="project" value="UniProtKB-KW"/>
</dbReference>
<dbReference type="Proteomes" id="UP000463388">
    <property type="component" value="Unassembled WGS sequence"/>
</dbReference>
<dbReference type="Pfam" id="PF23235">
    <property type="entry name" value="WHD_3rd_Lhr"/>
    <property type="match status" value="1"/>
</dbReference>